<reference evidence="7 8" key="1">
    <citation type="journal article" date="2015" name="Nature">
        <title>rRNA introns, odd ribosomes, and small enigmatic genomes across a large radiation of phyla.</title>
        <authorList>
            <person name="Brown C.T."/>
            <person name="Hug L.A."/>
            <person name="Thomas B.C."/>
            <person name="Sharon I."/>
            <person name="Castelle C.J."/>
            <person name="Singh A."/>
            <person name="Wilkins M.J."/>
            <person name="Williams K.H."/>
            <person name="Banfield J.F."/>
        </authorList>
    </citation>
    <scope>NUCLEOTIDE SEQUENCE [LARGE SCALE GENOMIC DNA]</scope>
</reference>
<accession>A0A0G1ZEK8</accession>
<proteinExistence type="predicted"/>
<feature type="transmembrane region" description="Helical" evidence="5">
    <location>
        <begin position="9"/>
        <end position="33"/>
    </location>
</feature>
<feature type="transmembrane region" description="Helical" evidence="5">
    <location>
        <begin position="101"/>
        <end position="119"/>
    </location>
</feature>
<evidence type="ECO:0000256" key="4">
    <source>
        <dbReference type="ARBA" id="ARBA00023136"/>
    </source>
</evidence>
<dbReference type="AlphaFoldDB" id="A0A0G1ZEK8"/>
<feature type="transmembrane region" description="Helical" evidence="5">
    <location>
        <begin position="70"/>
        <end position="89"/>
    </location>
</feature>
<feature type="transmembrane region" description="Helical" evidence="5">
    <location>
        <begin position="247"/>
        <end position="263"/>
    </location>
</feature>
<dbReference type="PATRIC" id="fig|1618673.3.peg.212"/>
<dbReference type="PANTHER" id="PTHR37422">
    <property type="entry name" value="TEICHURONIC ACID BIOSYNTHESIS PROTEIN TUAE"/>
    <property type="match status" value="1"/>
</dbReference>
<protein>
    <recommendedName>
        <fullName evidence="6">O-antigen ligase-related domain-containing protein</fullName>
    </recommendedName>
</protein>
<evidence type="ECO:0000313" key="7">
    <source>
        <dbReference type="EMBL" id="KKW17644.1"/>
    </source>
</evidence>
<feature type="transmembrane region" description="Helical" evidence="5">
    <location>
        <begin position="202"/>
        <end position="219"/>
    </location>
</feature>
<feature type="transmembrane region" description="Helical" evidence="5">
    <location>
        <begin position="269"/>
        <end position="285"/>
    </location>
</feature>
<evidence type="ECO:0000256" key="2">
    <source>
        <dbReference type="ARBA" id="ARBA00022692"/>
    </source>
</evidence>
<feature type="domain" description="O-antigen ligase-related" evidence="6">
    <location>
        <begin position="253"/>
        <end position="409"/>
    </location>
</feature>
<feature type="transmembrane region" description="Helical" evidence="5">
    <location>
        <begin position="171"/>
        <end position="190"/>
    </location>
</feature>
<comment type="caution">
    <text evidence="7">The sequence shown here is derived from an EMBL/GenBank/DDBJ whole genome shotgun (WGS) entry which is preliminary data.</text>
</comment>
<feature type="transmembrane region" description="Helical" evidence="5">
    <location>
        <begin position="396"/>
        <end position="419"/>
    </location>
</feature>
<feature type="transmembrane region" description="Helical" evidence="5">
    <location>
        <begin position="225"/>
        <end position="242"/>
    </location>
</feature>
<feature type="transmembrane region" description="Helical" evidence="5">
    <location>
        <begin position="458"/>
        <end position="477"/>
    </location>
</feature>
<keyword evidence="4 5" id="KW-0472">Membrane</keyword>
<evidence type="ECO:0000313" key="8">
    <source>
        <dbReference type="Proteomes" id="UP000034120"/>
    </source>
</evidence>
<feature type="transmembrane region" description="Helical" evidence="5">
    <location>
        <begin position="131"/>
        <end position="151"/>
    </location>
</feature>
<dbReference type="Pfam" id="PF04932">
    <property type="entry name" value="Wzy_C"/>
    <property type="match status" value="1"/>
</dbReference>
<keyword evidence="2 5" id="KW-0812">Transmembrane</keyword>
<gene>
    <name evidence="7" type="ORF">UY57_C0013G0003</name>
</gene>
<organism evidence="7 8">
    <name type="scientific">Candidatus Kaiserbacteria bacterium GW2011_GWB1_50_17</name>
    <dbReference type="NCBI Taxonomy" id="1618673"/>
    <lineage>
        <taxon>Bacteria</taxon>
        <taxon>Candidatus Kaiseribacteriota</taxon>
    </lineage>
</organism>
<evidence type="ECO:0000256" key="5">
    <source>
        <dbReference type="SAM" id="Phobius"/>
    </source>
</evidence>
<keyword evidence="3 5" id="KW-1133">Transmembrane helix</keyword>
<feature type="transmembrane region" description="Helical" evidence="5">
    <location>
        <begin position="39"/>
        <end position="58"/>
    </location>
</feature>
<evidence type="ECO:0000256" key="3">
    <source>
        <dbReference type="ARBA" id="ARBA00022989"/>
    </source>
</evidence>
<comment type="subcellular location">
    <subcellularLocation>
        <location evidence="1">Membrane</location>
        <topology evidence="1">Multi-pass membrane protein</topology>
    </subcellularLocation>
</comment>
<feature type="transmembrane region" description="Helical" evidence="5">
    <location>
        <begin position="297"/>
        <end position="315"/>
    </location>
</feature>
<dbReference type="InterPro" id="IPR007016">
    <property type="entry name" value="O-antigen_ligase-rel_domated"/>
</dbReference>
<dbReference type="InterPro" id="IPR051533">
    <property type="entry name" value="WaaL-like"/>
</dbReference>
<sequence>MTLEKVLRWIALGGIFALPFIVFLISTSLFFPFITGKNFAFRLIIEVITGAWLALALVNSAYRPQRQWLLGAFAIFVILIALADAFGVYPFKSFWSNYERGWITLAHLFLYFVVSSSMLSTEKLWRAFLQVSLAVSAVVGAHALLQLLGVASLNPGFSSATRLDATFGNPIYLASYMLFHVFIAALLLAHSGKEQWNRTERYVVGGIFTGAAILALSVFGKSGLAFYAFFTVLGSIGGSLLFMRKTYLLAFILTLDAVVLFLTGTRGAILGLSGGVMLAAFLFALSARDYQMRARQAVAGAVVIVLVLVGGLYLARDQSWVKDAPVLGRIATISIMESTAQARIMNWGVAWQGVKERPVLGWGQENFAIVFNKYYNPQMYGQEQWFDRVHNVVFDWLVAGGVLGLLAYLSLFVFALWYIWRRDAGERSFTVSEGSILTGLLAAYFFHNLFVFDNVMSYFLFASVLAAFPTSFPAFYFSDHCSFRVWGGVVCEH</sequence>
<feature type="transmembrane region" description="Helical" evidence="5">
    <location>
        <begin position="431"/>
        <end position="452"/>
    </location>
</feature>
<evidence type="ECO:0000256" key="1">
    <source>
        <dbReference type="ARBA" id="ARBA00004141"/>
    </source>
</evidence>
<evidence type="ECO:0000259" key="6">
    <source>
        <dbReference type="Pfam" id="PF04932"/>
    </source>
</evidence>
<dbReference type="Proteomes" id="UP000034120">
    <property type="component" value="Unassembled WGS sequence"/>
</dbReference>
<dbReference type="GO" id="GO:0016020">
    <property type="term" value="C:membrane"/>
    <property type="evidence" value="ECO:0007669"/>
    <property type="project" value="UniProtKB-SubCell"/>
</dbReference>
<dbReference type="EMBL" id="LCQM01000013">
    <property type="protein sequence ID" value="KKW17644.1"/>
    <property type="molecule type" value="Genomic_DNA"/>
</dbReference>
<name>A0A0G1ZEK8_9BACT</name>
<dbReference type="PANTHER" id="PTHR37422:SF13">
    <property type="entry name" value="LIPOPOLYSACCHARIDE BIOSYNTHESIS PROTEIN PA4999-RELATED"/>
    <property type="match status" value="1"/>
</dbReference>